<feature type="transmembrane region" description="Helical" evidence="6">
    <location>
        <begin position="145"/>
        <end position="163"/>
    </location>
</feature>
<dbReference type="GO" id="GO:0005886">
    <property type="term" value="C:plasma membrane"/>
    <property type="evidence" value="ECO:0007669"/>
    <property type="project" value="TreeGrafter"/>
</dbReference>
<dbReference type="EMBL" id="JAAAHW010007675">
    <property type="protein sequence ID" value="KAF9946868.1"/>
    <property type="molecule type" value="Genomic_DNA"/>
</dbReference>
<comment type="caution">
    <text evidence="7">The sequence shown here is derived from an EMBL/GenBank/DDBJ whole genome shotgun (WGS) entry which is preliminary data.</text>
</comment>
<feature type="transmembrane region" description="Helical" evidence="6">
    <location>
        <begin position="342"/>
        <end position="362"/>
    </location>
</feature>
<feature type="compositionally biased region" description="Basic and acidic residues" evidence="5">
    <location>
        <begin position="517"/>
        <end position="526"/>
    </location>
</feature>
<feature type="transmembrane region" description="Helical" evidence="6">
    <location>
        <begin position="297"/>
        <end position="322"/>
    </location>
</feature>
<evidence type="ECO:0000256" key="5">
    <source>
        <dbReference type="SAM" id="MobiDB-lite"/>
    </source>
</evidence>
<protein>
    <submittedName>
        <fullName evidence="7">Uncharacterized protein</fullName>
    </submittedName>
</protein>
<dbReference type="GO" id="GO:0004930">
    <property type="term" value="F:G protein-coupled receptor activity"/>
    <property type="evidence" value="ECO:0007669"/>
    <property type="project" value="TreeGrafter"/>
</dbReference>
<keyword evidence="3 6" id="KW-1133">Transmembrane helix</keyword>
<feature type="region of interest" description="Disordered" evidence="5">
    <location>
        <begin position="448"/>
        <end position="526"/>
    </location>
</feature>
<dbReference type="AlphaFoldDB" id="A0A9P6ITK3"/>
<name>A0A9P6ITK3_9FUNG</name>
<accession>A0A9P6ITK3</accession>
<evidence type="ECO:0000256" key="3">
    <source>
        <dbReference type="ARBA" id="ARBA00022989"/>
    </source>
</evidence>
<feature type="compositionally biased region" description="Polar residues" evidence="5">
    <location>
        <begin position="494"/>
        <end position="504"/>
    </location>
</feature>
<dbReference type="Proteomes" id="UP000749646">
    <property type="component" value="Unassembled WGS sequence"/>
</dbReference>
<reference evidence="7" key="1">
    <citation type="journal article" date="2020" name="Fungal Divers.">
        <title>Resolving the Mortierellaceae phylogeny through synthesis of multi-gene phylogenetics and phylogenomics.</title>
        <authorList>
            <person name="Vandepol N."/>
            <person name="Liber J."/>
            <person name="Desiro A."/>
            <person name="Na H."/>
            <person name="Kennedy M."/>
            <person name="Barry K."/>
            <person name="Grigoriev I.V."/>
            <person name="Miller A.N."/>
            <person name="O'Donnell K."/>
            <person name="Stajich J.E."/>
            <person name="Bonito G."/>
        </authorList>
    </citation>
    <scope>NUCLEOTIDE SEQUENCE</scope>
    <source>
        <strain evidence="7">MES-2147</strain>
    </source>
</reference>
<dbReference type="PANTHER" id="PTHR23112">
    <property type="entry name" value="G PROTEIN-COUPLED RECEPTOR 157-RELATED"/>
    <property type="match status" value="1"/>
</dbReference>
<evidence type="ECO:0000313" key="7">
    <source>
        <dbReference type="EMBL" id="KAF9946868.1"/>
    </source>
</evidence>
<dbReference type="GO" id="GO:0007189">
    <property type="term" value="P:adenylate cyclase-activating G protein-coupled receptor signaling pathway"/>
    <property type="evidence" value="ECO:0007669"/>
    <property type="project" value="TreeGrafter"/>
</dbReference>
<feature type="compositionally biased region" description="Polar residues" evidence="5">
    <location>
        <begin position="448"/>
        <end position="458"/>
    </location>
</feature>
<proteinExistence type="predicted"/>
<keyword evidence="2 6" id="KW-0812">Transmembrane</keyword>
<keyword evidence="8" id="KW-1185">Reference proteome</keyword>
<evidence type="ECO:0000313" key="8">
    <source>
        <dbReference type="Proteomes" id="UP000749646"/>
    </source>
</evidence>
<feature type="transmembrane region" description="Helical" evidence="6">
    <location>
        <begin position="197"/>
        <end position="221"/>
    </location>
</feature>
<dbReference type="PANTHER" id="PTHR23112:SF0">
    <property type="entry name" value="TRANSMEMBRANE PROTEIN 116"/>
    <property type="match status" value="1"/>
</dbReference>
<feature type="transmembrane region" description="Helical" evidence="6">
    <location>
        <begin position="72"/>
        <end position="92"/>
    </location>
</feature>
<gene>
    <name evidence="7" type="ORF">BGZ65_009325</name>
</gene>
<organism evidence="7 8">
    <name type="scientific">Modicella reniformis</name>
    <dbReference type="NCBI Taxonomy" id="1440133"/>
    <lineage>
        <taxon>Eukaryota</taxon>
        <taxon>Fungi</taxon>
        <taxon>Fungi incertae sedis</taxon>
        <taxon>Mucoromycota</taxon>
        <taxon>Mortierellomycotina</taxon>
        <taxon>Mortierellomycetes</taxon>
        <taxon>Mortierellales</taxon>
        <taxon>Mortierellaceae</taxon>
        <taxon>Modicella</taxon>
    </lineage>
</organism>
<evidence type="ECO:0000256" key="6">
    <source>
        <dbReference type="SAM" id="Phobius"/>
    </source>
</evidence>
<evidence type="ECO:0000256" key="4">
    <source>
        <dbReference type="ARBA" id="ARBA00023136"/>
    </source>
</evidence>
<dbReference type="OrthoDB" id="2445695at2759"/>
<keyword evidence="4 6" id="KW-0472">Membrane</keyword>
<evidence type="ECO:0000256" key="1">
    <source>
        <dbReference type="ARBA" id="ARBA00004141"/>
    </source>
</evidence>
<evidence type="ECO:0000256" key="2">
    <source>
        <dbReference type="ARBA" id="ARBA00022692"/>
    </source>
</evidence>
<feature type="transmembrane region" description="Helical" evidence="6">
    <location>
        <begin position="112"/>
        <end position="136"/>
    </location>
</feature>
<comment type="subcellular location">
    <subcellularLocation>
        <location evidence="1">Membrane</location>
        <topology evidence="1">Multi-pass membrane protein</topology>
    </subcellularLocation>
</comment>
<sequence length="636" mass="72000">MFVPFLSTSAAGTPLAKRASVDVDHQYPEKEDLTRPTLALAVAANWLSVIGSLIIILYIPQVIQRVPSQRKRMLIVLFTAISNFGFSFVNIITDYADAITYLPCSVSAWCYVFFQLLTCTLVTVSTFRLCGVFLFTERRSIPSKYIALCPLVAFVLATMPAAFKQYDFNECAHYCWFEPVPGQKGCRIISLWAWLCYYTWMIVLLSILLGSTLFVLSKIAITVMNSRWNLKQVVDQSFNPVTNDATPTPARSNLSTFHNEGIQTRENQQPTGTTRLNNEQQTFIRNTTSIPRTNERLFLLAIFRQALYPISISVTGGIQIAVDVTLSDFMAYNGTLDYVANIATSIQGFLFFLVFMFDPAVMQMHRHWRKYMIWKYYVEFYYSLEMPREGRDFEDRFMERCQTLNQPGSEVKFDLLTKPPPYSWSLQYDDLAMPSDFQTTYPLTIVGSASNTQPQSHLAPSHQYRGTPVPTSGREGDTDTSGLISSIPEDDETSTQSPSPSSDLNHPPPVMLSALGRDSDAARGTRRMDYTYSLPVPSSAATQRHRDKDTIRPLVRTTIPSDAYVRGDNTLNTIPSTTSRLREARDATILNHSCRPARHRNKRDPLDSDLDGMNLFDSELDEDIDLERAPRRTIAL</sequence>
<feature type="non-terminal residue" evidence="7">
    <location>
        <position position="1"/>
    </location>
</feature>
<feature type="transmembrane region" description="Helical" evidence="6">
    <location>
        <begin position="38"/>
        <end position="60"/>
    </location>
</feature>